<keyword evidence="7" id="KW-1185">Reference proteome</keyword>
<dbReference type="PANTHER" id="PTHR10996:SF283">
    <property type="entry name" value="GLYOXYLATE_HYDROXYPYRUVATE REDUCTASE B"/>
    <property type="match status" value="1"/>
</dbReference>
<dbReference type="Pfam" id="PF02826">
    <property type="entry name" value="2-Hacid_dh_C"/>
    <property type="match status" value="1"/>
</dbReference>
<protein>
    <submittedName>
        <fullName evidence="6">D-glycerate dehydrogenase</fullName>
    </submittedName>
</protein>
<evidence type="ECO:0000313" key="7">
    <source>
        <dbReference type="Proteomes" id="UP000696413"/>
    </source>
</evidence>
<comment type="caution">
    <text evidence="6">The sequence shown here is derived from an EMBL/GenBank/DDBJ whole genome shotgun (WGS) entry which is preliminary data.</text>
</comment>
<dbReference type="EMBL" id="JAHBOM010000011">
    <property type="protein sequence ID" value="MBU8824490.1"/>
    <property type="molecule type" value="Genomic_DNA"/>
</dbReference>
<evidence type="ECO:0000259" key="4">
    <source>
        <dbReference type="Pfam" id="PF00389"/>
    </source>
</evidence>
<evidence type="ECO:0000313" key="6">
    <source>
        <dbReference type="EMBL" id="MBU8824490.1"/>
    </source>
</evidence>
<dbReference type="InterPro" id="IPR006140">
    <property type="entry name" value="D-isomer_DH_NAD-bd"/>
</dbReference>
<dbReference type="SUPFAM" id="SSF51735">
    <property type="entry name" value="NAD(P)-binding Rossmann-fold domains"/>
    <property type="match status" value="1"/>
</dbReference>
<keyword evidence="2 3" id="KW-0560">Oxidoreductase</keyword>
<dbReference type="SUPFAM" id="SSF52283">
    <property type="entry name" value="Formate/glycerate dehydrogenase catalytic domain-like"/>
    <property type="match status" value="1"/>
</dbReference>
<organism evidence="6 7">
    <name type="scientific">Mycolicibacterium goodii</name>
    <name type="common">Mycobacterium goodii</name>
    <dbReference type="NCBI Taxonomy" id="134601"/>
    <lineage>
        <taxon>Bacteria</taxon>
        <taxon>Bacillati</taxon>
        <taxon>Actinomycetota</taxon>
        <taxon>Actinomycetes</taxon>
        <taxon>Mycobacteriales</taxon>
        <taxon>Mycobacteriaceae</taxon>
        <taxon>Mycolicibacterium</taxon>
    </lineage>
</organism>
<dbReference type="InterPro" id="IPR036291">
    <property type="entry name" value="NAD(P)-bd_dom_sf"/>
</dbReference>
<dbReference type="Gene3D" id="3.40.50.720">
    <property type="entry name" value="NAD(P)-binding Rossmann-like Domain"/>
    <property type="match status" value="2"/>
</dbReference>
<dbReference type="InterPro" id="IPR050223">
    <property type="entry name" value="D-isomer_2-hydroxyacid_DH"/>
</dbReference>
<dbReference type="PROSITE" id="PS00670">
    <property type="entry name" value="D_2_HYDROXYACID_DH_2"/>
    <property type="match status" value="1"/>
</dbReference>
<dbReference type="InterPro" id="IPR006139">
    <property type="entry name" value="D-isomer_2_OHA_DH_cat_dom"/>
</dbReference>
<proteinExistence type="inferred from homology"/>
<reference evidence="6 7" key="1">
    <citation type="submission" date="2021-05" db="EMBL/GenBank/DDBJ databases">
        <title>Draft Genome Sequences of Clinical Respiratory Isolates of Mycobacterium goodii Recovered in Ireland.</title>
        <authorList>
            <person name="Flanagan P.R."/>
            <person name="Mok S."/>
            <person name="Roycroft E."/>
            <person name="Rogers T.R."/>
            <person name="Fitzgibbon M."/>
        </authorList>
    </citation>
    <scope>NUCLEOTIDE SEQUENCE [LARGE SCALE GENOMIC DNA]</scope>
    <source>
        <strain evidence="6 7">14IE55</strain>
    </source>
</reference>
<evidence type="ECO:0000259" key="5">
    <source>
        <dbReference type="Pfam" id="PF02826"/>
    </source>
</evidence>
<comment type="similarity">
    <text evidence="1 3">Belongs to the D-isomer specific 2-hydroxyacid dehydrogenase family.</text>
</comment>
<dbReference type="Proteomes" id="UP000696413">
    <property type="component" value="Unassembled WGS sequence"/>
</dbReference>
<feature type="domain" description="D-isomer specific 2-hydroxyacid dehydrogenase catalytic" evidence="4">
    <location>
        <begin position="3"/>
        <end position="305"/>
    </location>
</feature>
<dbReference type="CDD" id="cd05301">
    <property type="entry name" value="GDH"/>
    <property type="match status" value="1"/>
</dbReference>
<evidence type="ECO:0000256" key="1">
    <source>
        <dbReference type="ARBA" id="ARBA00005854"/>
    </source>
</evidence>
<dbReference type="PANTHER" id="PTHR10996">
    <property type="entry name" value="2-HYDROXYACID DEHYDROGENASE-RELATED"/>
    <property type="match status" value="1"/>
</dbReference>
<dbReference type="Pfam" id="PF00389">
    <property type="entry name" value="2-Hacid_dh"/>
    <property type="match status" value="1"/>
</dbReference>
<name>A0ABS6HPD2_MYCGD</name>
<evidence type="ECO:0000256" key="3">
    <source>
        <dbReference type="RuleBase" id="RU003719"/>
    </source>
</evidence>
<dbReference type="RefSeq" id="WP_073680491.1">
    <property type="nucleotide sequence ID" value="NZ_JAHBOL010000016.1"/>
</dbReference>
<dbReference type="InterPro" id="IPR029753">
    <property type="entry name" value="D-isomer_DH_CS"/>
</dbReference>
<sequence length="317" mass="33720">MKVVVTRALPPETLAPLTDVGEIWVSPHDRPLTGEELRHAVRGAHGIVSMLNDRIDERVLAAAGSQLRVVANTAVGYDNLDVAAISRHGATATNTPGVLVDATADLTMALLLDITRRVTEGDRLIRSGQSWSWDIGFMLGSGLQGKQLGIVGMGHIGRAVARRATAFGVHVVYHARRAQDDVIGRRIPLDELLATSDIVSLHCPLTIETRHLIDARALRAMKPGSYLINTARGPIVDESALVDALARGSIAGAALDVYEHEPEVHPGLRELPNVVLAPHLGSATVETRTLMAELAVKNVVQTLTDSGPVTPIAVPSG</sequence>
<evidence type="ECO:0000256" key="2">
    <source>
        <dbReference type="ARBA" id="ARBA00023002"/>
    </source>
</evidence>
<accession>A0ABS6HPD2</accession>
<dbReference type="PROSITE" id="PS00671">
    <property type="entry name" value="D_2_HYDROXYACID_DH_3"/>
    <property type="match status" value="1"/>
</dbReference>
<gene>
    <name evidence="6" type="ORF">KL859_16630</name>
</gene>
<feature type="domain" description="D-isomer specific 2-hydroxyacid dehydrogenase NAD-binding" evidence="5">
    <location>
        <begin position="108"/>
        <end position="281"/>
    </location>
</feature>